<feature type="compositionally biased region" description="Pro residues" evidence="1">
    <location>
        <begin position="30"/>
        <end position="42"/>
    </location>
</feature>
<dbReference type="OrthoDB" id="540537at2759"/>
<feature type="signal peptide" evidence="2">
    <location>
        <begin position="1"/>
        <end position="19"/>
    </location>
</feature>
<name>A0A8J4DCQ8_9CHLO</name>
<protein>
    <submittedName>
        <fullName evidence="3">Uncharacterized protein</fullName>
    </submittedName>
</protein>
<evidence type="ECO:0000313" key="4">
    <source>
        <dbReference type="Proteomes" id="UP000722791"/>
    </source>
</evidence>
<dbReference type="PANTHER" id="PTHR24216">
    <property type="entry name" value="PAXILLIN-RELATED"/>
    <property type="match status" value="1"/>
</dbReference>
<dbReference type="Pfam" id="PF05548">
    <property type="entry name" value="Peptidase_M11"/>
    <property type="match status" value="1"/>
</dbReference>
<dbReference type="EMBL" id="BNCQ01000007">
    <property type="protein sequence ID" value="GIM00031.1"/>
    <property type="molecule type" value="Genomic_DNA"/>
</dbReference>
<evidence type="ECO:0000313" key="3">
    <source>
        <dbReference type="EMBL" id="GIM00031.1"/>
    </source>
</evidence>
<organism evidence="3 4">
    <name type="scientific">Volvox reticuliferus</name>
    <dbReference type="NCBI Taxonomy" id="1737510"/>
    <lineage>
        <taxon>Eukaryota</taxon>
        <taxon>Viridiplantae</taxon>
        <taxon>Chlorophyta</taxon>
        <taxon>core chlorophytes</taxon>
        <taxon>Chlorophyceae</taxon>
        <taxon>CS clade</taxon>
        <taxon>Chlamydomonadales</taxon>
        <taxon>Volvocaceae</taxon>
        <taxon>Volvox</taxon>
    </lineage>
</organism>
<dbReference type="AlphaFoldDB" id="A0A8J4DCQ8"/>
<sequence length="657" mass="69048">MRIWAACCLLALAVLSAGAIDLVAGDGGPPSSPSPAPPPPYKAPARLLRSPPPPPDPNATPTTVMGELKFVDTHTGDGDKRFVLYDEQGNVTPFADGFQPPDVDNTTGPISTGDVIQLECTLGRTGYCGACPGGENDTCTCPPEDTTQACMGANQATVSLVVPAWQVAGFDPNNPKQGTAMNINYKLLVMILDYSACGYAPTLDVDTVTKLYMGPNRDGNGGVADKFSRCSYGKLNISYFQAAVVTPACSTAVTSGCSWWAISSGADAAAKAQLGQVFFGNFTYFTYVVPPGLQSVCPWAGLALLPGKQTWLQTSGYGVLRWATVMQETIHNFGLWHSWRNNWEYEDYSTAMGRGDACPNAAELSRLGWATAANGGGEINTGVLTAPGTYVTWTLPATYITGDNNYLRVLPNWLPTYANNTFAKNLYIALRAPKGGDASMSSTYSNRVHVHEVNATMDNGFPTSFTFGDRRVQIITMIPPSTRQVVSGYNLVVYTGALTSNDNIQVSLCRFETSDSQCGPAPSPLKPSPPPASPPPPLKPSPPPPSPNPPPPPSPPPPSPPPPSPSPPSPKPPSPPPPSPKPPSPPPPSPKPPPPSPKPPSPSPPSPKPPSPPPPSPKPPPPSPKPPSPPPSPKPPVKPPSPKPSPKVPPPKAVGRR</sequence>
<feature type="region of interest" description="Disordered" evidence="1">
    <location>
        <begin position="27"/>
        <end position="61"/>
    </location>
</feature>
<dbReference type="Proteomes" id="UP000722791">
    <property type="component" value="Unassembled WGS sequence"/>
</dbReference>
<reference evidence="3" key="1">
    <citation type="journal article" date="2021" name="Proc. Natl. Acad. Sci. U.S.A.">
        <title>Three genomes in the algal genus Volvox reveal the fate of a haploid sex-determining region after a transition to homothallism.</title>
        <authorList>
            <person name="Yamamoto K."/>
            <person name="Hamaji T."/>
            <person name="Kawai-Toyooka H."/>
            <person name="Matsuzaki R."/>
            <person name="Takahashi F."/>
            <person name="Nishimura Y."/>
            <person name="Kawachi M."/>
            <person name="Noguchi H."/>
            <person name="Minakuchi Y."/>
            <person name="Umen J.G."/>
            <person name="Toyoda A."/>
            <person name="Nozaki H."/>
        </authorList>
    </citation>
    <scope>NUCLEOTIDE SEQUENCE</scope>
    <source>
        <strain evidence="3">NIES-3785</strain>
    </source>
</reference>
<gene>
    <name evidence="3" type="ORF">Vretimale_5108</name>
</gene>
<feature type="compositionally biased region" description="Pro residues" evidence="1">
    <location>
        <begin position="521"/>
        <end position="657"/>
    </location>
</feature>
<evidence type="ECO:0000256" key="1">
    <source>
        <dbReference type="SAM" id="MobiDB-lite"/>
    </source>
</evidence>
<proteinExistence type="predicted"/>
<accession>A0A8J4DCQ8</accession>
<evidence type="ECO:0000256" key="2">
    <source>
        <dbReference type="SAM" id="SignalP"/>
    </source>
</evidence>
<dbReference type="InterPro" id="IPR008752">
    <property type="entry name" value="Peptidase_M11"/>
</dbReference>
<comment type="caution">
    <text evidence="3">The sequence shown here is derived from an EMBL/GenBank/DDBJ whole genome shotgun (WGS) entry which is preliminary data.</text>
</comment>
<dbReference type="PANTHER" id="PTHR24216:SF65">
    <property type="entry name" value="PAXILLIN-LIKE PROTEIN 1"/>
    <property type="match status" value="1"/>
</dbReference>
<keyword evidence="2" id="KW-0732">Signal</keyword>
<dbReference type="PRINTS" id="PR01217">
    <property type="entry name" value="PRICHEXTENSN"/>
</dbReference>
<feature type="chain" id="PRO_5043377896" evidence="2">
    <location>
        <begin position="20"/>
        <end position="657"/>
    </location>
</feature>
<feature type="region of interest" description="Disordered" evidence="1">
    <location>
        <begin position="513"/>
        <end position="657"/>
    </location>
</feature>